<dbReference type="InterPro" id="IPR007235">
    <property type="entry name" value="Glyco_trans_28_C"/>
</dbReference>
<keyword evidence="3" id="KW-1185">Reference proteome</keyword>
<dbReference type="Gene3D" id="3.40.50.2000">
    <property type="entry name" value="Glycogen Phosphorylase B"/>
    <property type="match status" value="1"/>
</dbReference>
<dbReference type="SUPFAM" id="SSF53756">
    <property type="entry name" value="UDP-Glycosyltransferase/glycogen phosphorylase"/>
    <property type="match status" value="1"/>
</dbReference>
<dbReference type="OrthoDB" id="9788924at2"/>
<organism evidence="2 3">
    <name type="scientific">Sulfurimonas hongkongensis</name>
    <dbReference type="NCBI Taxonomy" id="1172190"/>
    <lineage>
        <taxon>Bacteria</taxon>
        <taxon>Pseudomonadati</taxon>
        <taxon>Campylobacterota</taxon>
        <taxon>Epsilonproteobacteria</taxon>
        <taxon>Campylobacterales</taxon>
        <taxon>Sulfurimonadaceae</taxon>
        <taxon>Sulfurimonas</taxon>
    </lineage>
</organism>
<reference evidence="2 3" key="1">
    <citation type="submission" date="2013-07" db="EMBL/GenBank/DDBJ databases">
        <title>Sulfurimonas hongkongensis AST-10 Genome Sequencing.</title>
        <authorList>
            <person name="Cai L."/>
            <person name="Zhang T."/>
        </authorList>
    </citation>
    <scope>NUCLEOTIDE SEQUENCE [LARGE SCALE GENOMIC DNA]</scope>
    <source>
        <strain evidence="2 3">AST-10</strain>
    </source>
</reference>
<gene>
    <name evidence="2" type="ORF">M947_08585</name>
</gene>
<dbReference type="eggNOG" id="COG3980">
    <property type="taxonomic scope" value="Bacteria"/>
</dbReference>
<accession>T0JDY0</accession>
<dbReference type="STRING" id="1172190.M947_08585"/>
<proteinExistence type="predicted"/>
<dbReference type="Proteomes" id="UP000015520">
    <property type="component" value="Unassembled WGS sequence"/>
</dbReference>
<comment type="caution">
    <text evidence="2">The sequence shown here is derived from an EMBL/GenBank/DDBJ whole genome shotgun (WGS) entry which is preliminary data.</text>
</comment>
<evidence type="ECO:0000313" key="2">
    <source>
        <dbReference type="EMBL" id="EQB39200.1"/>
    </source>
</evidence>
<sequence length="328" mass="38142">MKKILFRADAAPHIGIGDLMSLINISRYFDESYKKYFIVKDYKAGVDLIKKYNLSNCFIIDSAIKLKDEIIYINKFIKKYDVDILFLEITERKLSEYLGLDKDVKKVAVNFDGHILDDLDLVIDWDVEAYKFFDTKRYPKTNFLLGPEYVILPKEFYYENIVERRVDLPTKKILIAMGGADEFDFTRKIVESIIKSKINIELNIIIGSGYEYRDGLESRLKNSDIKYKIKQNITNMLDEYLNCDIGIGAGGLTSSEMVATKISPILIATYEHQIARCRYFDKQGWAKYLGYREFKNNELINAILNPIKLVDKNIFDTDKIVELVDELL</sequence>
<evidence type="ECO:0000259" key="1">
    <source>
        <dbReference type="Pfam" id="PF04101"/>
    </source>
</evidence>
<dbReference type="PATRIC" id="fig|1172190.3.peg.1653"/>
<dbReference type="EMBL" id="AUPZ01000010">
    <property type="protein sequence ID" value="EQB39200.1"/>
    <property type="molecule type" value="Genomic_DNA"/>
</dbReference>
<dbReference type="Pfam" id="PF04101">
    <property type="entry name" value="Glyco_tran_28_C"/>
    <property type="match status" value="1"/>
</dbReference>
<dbReference type="RefSeq" id="WP_021287967.1">
    <property type="nucleotide sequence ID" value="NZ_AUPZ01000010.1"/>
</dbReference>
<dbReference type="GO" id="GO:0016758">
    <property type="term" value="F:hexosyltransferase activity"/>
    <property type="evidence" value="ECO:0007669"/>
    <property type="project" value="InterPro"/>
</dbReference>
<protein>
    <recommendedName>
        <fullName evidence="1">Glycosyl transferase family 28 C-terminal domain-containing protein</fullName>
    </recommendedName>
</protein>
<dbReference type="Gene3D" id="3.40.50.11190">
    <property type="match status" value="1"/>
</dbReference>
<dbReference type="AlphaFoldDB" id="T0JDY0"/>
<feature type="domain" description="Glycosyl transferase family 28 C-terminal" evidence="1">
    <location>
        <begin position="176"/>
        <end position="305"/>
    </location>
</feature>
<name>T0JDY0_9BACT</name>
<evidence type="ECO:0000313" key="3">
    <source>
        <dbReference type="Proteomes" id="UP000015520"/>
    </source>
</evidence>